<keyword evidence="1" id="KW-0812">Transmembrane</keyword>
<dbReference type="Gene3D" id="1.10.1760.20">
    <property type="match status" value="1"/>
</dbReference>
<dbReference type="eggNOG" id="COG3601">
    <property type="taxonomic scope" value="Bacteria"/>
</dbReference>
<protein>
    <recommendedName>
        <fullName evidence="4">ECF transporter S component</fullName>
    </recommendedName>
</protein>
<sequence length="300" mass="32569">MNKDISFKSWVIIIIMTVISIVSFRVSGNNIIFTGLLLSCLGIFFIGLLSNRVIGAIFGALIMCAGILTRNYFLLIPKLKGAKLDAFMQKSNEFQAVLSKYYILFIIGAALLGFVAGIIGEIIQRDKSNKFTTVKITYMAIFVALGAIVNSLRIGVFSFGGFPIILSGFILGPIPGFIVGGVTDVVAFIIRPSAFPFNPLFSLTSALTGMIPVVVASLLGDKHPKYTFIKILVGIAVGQILTSVVLAPLFSVWLYGKNTISVLMSKALIKQAYSIPLYAILMRTIIERIAKVTNIQKELA</sequence>
<feature type="transmembrane region" description="Helical" evidence="1">
    <location>
        <begin position="7"/>
        <end position="25"/>
    </location>
</feature>
<dbReference type="GeneID" id="96999809"/>
<keyword evidence="1" id="KW-1133">Transmembrane helix</keyword>
<keyword evidence="3" id="KW-1185">Reference proteome</keyword>
<dbReference type="Proteomes" id="UP000004191">
    <property type="component" value="Unassembled WGS sequence"/>
</dbReference>
<gene>
    <name evidence="2" type="ORF">HMPREF9709_00606</name>
</gene>
<dbReference type="NCBIfam" id="TIGR04518">
    <property type="entry name" value="ECF_S_folT_fam"/>
    <property type="match status" value="1"/>
</dbReference>
<dbReference type="OrthoDB" id="4624at2"/>
<evidence type="ECO:0000256" key="1">
    <source>
        <dbReference type="SAM" id="Phobius"/>
    </source>
</evidence>
<dbReference type="GO" id="GO:0022857">
    <property type="term" value="F:transmembrane transporter activity"/>
    <property type="evidence" value="ECO:0007669"/>
    <property type="project" value="InterPro"/>
</dbReference>
<dbReference type="STRING" id="883114.HMPREF9709_00606"/>
<evidence type="ECO:0000313" key="2">
    <source>
        <dbReference type="EMBL" id="EHR34733.1"/>
    </source>
</evidence>
<proteinExistence type="predicted"/>
<feature type="transmembrane region" description="Helical" evidence="1">
    <location>
        <begin position="101"/>
        <end position="124"/>
    </location>
</feature>
<dbReference type="EMBL" id="AGEI01000018">
    <property type="protein sequence ID" value="EHR34733.1"/>
    <property type="molecule type" value="Genomic_DNA"/>
</dbReference>
<name>H3NMP5_9FIRM</name>
<reference evidence="2 3" key="1">
    <citation type="submission" date="2012-01" db="EMBL/GenBank/DDBJ databases">
        <title>The Genome Sequence of Helcococcus kunzii ATCC 51366.</title>
        <authorList>
            <consortium name="The Broad Institute Genome Sequencing Platform"/>
            <person name="Earl A."/>
            <person name="Ward D."/>
            <person name="Feldgarden M."/>
            <person name="Gevers D."/>
            <person name="Huys G."/>
            <person name="Young S.K."/>
            <person name="Zeng Q."/>
            <person name="Gargeya S."/>
            <person name="Fitzgerald M."/>
            <person name="Haas B."/>
            <person name="Abouelleil A."/>
            <person name="Alvarado L."/>
            <person name="Arachchi H.M."/>
            <person name="Berlin A."/>
            <person name="Chapman S.B."/>
            <person name="Gearin G."/>
            <person name="Goldberg J."/>
            <person name="Griggs A."/>
            <person name="Gujja S."/>
            <person name="Hansen M."/>
            <person name="Heiman D."/>
            <person name="Howarth C."/>
            <person name="Larimer J."/>
            <person name="Lui A."/>
            <person name="MacDonald P.J.P."/>
            <person name="McCowen C."/>
            <person name="Montmayeur A."/>
            <person name="Murphy C."/>
            <person name="Neiman D."/>
            <person name="Pearson M."/>
            <person name="Priest M."/>
            <person name="Roberts A."/>
            <person name="Saif S."/>
            <person name="Shea T."/>
            <person name="Sisk P."/>
            <person name="Stolte C."/>
            <person name="Sykes S."/>
            <person name="Wortman J."/>
            <person name="Nusbaum C."/>
            <person name="Birren B."/>
        </authorList>
    </citation>
    <scope>NUCLEOTIDE SEQUENCE [LARGE SCALE GENOMIC DNA]</scope>
    <source>
        <strain evidence="2 3">ATCC 51366</strain>
    </source>
</reference>
<comment type="caution">
    <text evidence="2">The sequence shown here is derived from an EMBL/GenBank/DDBJ whole genome shotgun (WGS) entry which is preliminary data.</text>
</comment>
<feature type="transmembrane region" description="Helical" evidence="1">
    <location>
        <begin position="231"/>
        <end position="256"/>
    </location>
</feature>
<accession>H3NMP5</accession>
<feature type="transmembrane region" description="Helical" evidence="1">
    <location>
        <begin position="162"/>
        <end position="188"/>
    </location>
</feature>
<dbReference type="InterPro" id="IPR024529">
    <property type="entry name" value="ECF_trnsprt_substrate-spec"/>
</dbReference>
<feature type="transmembrane region" description="Helical" evidence="1">
    <location>
        <begin position="136"/>
        <end position="156"/>
    </location>
</feature>
<feature type="transmembrane region" description="Helical" evidence="1">
    <location>
        <begin position="31"/>
        <end position="49"/>
    </location>
</feature>
<dbReference type="HOGENOM" id="CLU_955974_0_0_9"/>
<keyword evidence="1" id="KW-0472">Membrane</keyword>
<evidence type="ECO:0000313" key="3">
    <source>
        <dbReference type="Proteomes" id="UP000004191"/>
    </source>
</evidence>
<dbReference type="AlphaFoldDB" id="H3NMP5"/>
<feature type="transmembrane region" description="Helical" evidence="1">
    <location>
        <begin position="200"/>
        <end position="219"/>
    </location>
</feature>
<feature type="transmembrane region" description="Helical" evidence="1">
    <location>
        <begin position="56"/>
        <end position="75"/>
    </location>
</feature>
<evidence type="ECO:0008006" key="4">
    <source>
        <dbReference type="Google" id="ProtNLM"/>
    </source>
</evidence>
<organism evidence="2 3">
    <name type="scientific">Helcococcus kunzii ATCC 51366</name>
    <dbReference type="NCBI Taxonomy" id="883114"/>
    <lineage>
        <taxon>Bacteria</taxon>
        <taxon>Bacillati</taxon>
        <taxon>Bacillota</taxon>
        <taxon>Tissierellia</taxon>
        <taxon>Tissierellales</taxon>
        <taxon>Peptoniphilaceae</taxon>
        <taxon>Helcococcus</taxon>
    </lineage>
</organism>
<dbReference type="RefSeq" id="WP_005397858.1">
    <property type="nucleotide sequence ID" value="NZ_JH601088.1"/>
</dbReference>
<dbReference type="InterPro" id="IPR030949">
    <property type="entry name" value="ECF_S_folate_fam"/>
</dbReference>
<dbReference type="Pfam" id="PF12822">
    <property type="entry name" value="ECF_trnsprt"/>
    <property type="match status" value="1"/>
</dbReference>